<organism evidence="4 5">
    <name type="scientific">Parambassis ranga</name>
    <name type="common">Indian glassy fish</name>
    <dbReference type="NCBI Taxonomy" id="210632"/>
    <lineage>
        <taxon>Eukaryota</taxon>
        <taxon>Metazoa</taxon>
        <taxon>Chordata</taxon>
        <taxon>Craniata</taxon>
        <taxon>Vertebrata</taxon>
        <taxon>Euteleostomi</taxon>
        <taxon>Actinopterygii</taxon>
        <taxon>Neopterygii</taxon>
        <taxon>Teleostei</taxon>
        <taxon>Neoteleostei</taxon>
        <taxon>Acanthomorphata</taxon>
        <taxon>Ovalentaria</taxon>
        <taxon>Ambassidae</taxon>
        <taxon>Parambassis</taxon>
    </lineage>
</organism>
<evidence type="ECO:0000256" key="1">
    <source>
        <dbReference type="ARBA" id="ARBA00005298"/>
    </source>
</evidence>
<dbReference type="InterPro" id="IPR014756">
    <property type="entry name" value="Ig_E-set"/>
</dbReference>
<dbReference type="GO" id="GO:0007399">
    <property type="term" value="P:nervous system development"/>
    <property type="evidence" value="ECO:0007669"/>
    <property type="project" value="UniProtKB-ARBA"/>
</dbReference>
<accession>A0A6P7J0D6</accession>
<dbReference type="SMART" id="SM01017">
    <property type="entry name" value="Arrestin_C"/>
    <property type="match status" value="1"/>
</dbReference>
<dbReference type="Pfam" id="PF00339">
    <property type="entry name" value="Arrestin_N"/>
    <property type="match status" value="1"/>
</dbReference>
<feature type="region of interest" description="Disordered" evidence="2">
    <location>
        <begin position="367"/>
        <end position="474"/>
    </location>
</feature>
<proteinExistence type="inferred from homology"/>
<dbReference type="RefSeq" id="XP_028270152.1">
    <property type="nucleotide sequence ID" value="XM_028414351.1"/>
</dbReference>
<dbReference type="InterPro" id="IPR050357">
    <property type="entry name" value="Arrestin_domain-protein"/>
</dbReference>
<dbReference type="GeneID" id="114441426"/>
<feature type="domain" description="Arrestin C-terminal-like" evidence="3">
    <location>
        <begin position="169"/>
        <end position="296"/>
    </location>
</feature>
<sequence length="474" mass="51931">MPSVKSFTITYDALNEHDTFSQGDTITGSVILELQKEIKVESLFIKAKGDANVHWSERRNDRTYTYSSHRRYFKLKQFLIPQGSNDTVLPQGIHVYKFSFTIPPDNMPSSFRGHYGKIVYQLEAKLGRNWRLDGSAVKELKFVSRSYPDLYSRMSQQVGSTDKKMGLFSKGHTHMDVTLDKRAYAAGETVMIVAKINNSSSSDMTPKFSLNRDVVYRANGRTKHENTVCNKMADSCIKARTQKEVRCALQIPLDVMVSIQNCEIISVEYNVKVYLDISFHFDPEVLFPVVIFPPGFALINCNNGPPAGPYPPGAYGGPSHSDFGPPAVSMNPFPVPPGGFGYPGVQGYSAPPPATMYAGPPGMYPTHPTQGFSNPMPQGNSPYGCPSSSSSSVHHPPPTAPQFHPSPSAPAVYPPPSAMEIQPPPFSQSPAAPAYNLLPSAPMMNTDFLSQSGEAPPSYSLLFPSSNTEKSDAK</sequence>
<dbReference type="InParanoid" id="A0A6P7J0D6"/>
<evidence type="ECO:0000313" key="5">
    <source>
        <dbReference type="RefSeq" id="XP_028270152.1"/>
    </source>
</evidence>
<dbReference type="GO" id="GO:0005886">
    <property type="term" value="C:plasma membrane"/>
    <property type="evidence" value="ECO:0007669"/>
    <property type="project" value="TreeGrafter"/>
</dbReference>
<name>A0A6P7J0D6_9TELE</name>
<dbReference type="GO" id="GO:0015031">
    <property type="term" value="P:protein transport"/>
    <property type="evidence" value="ECO:0007669"/>
    <property type="project" value="TreeGrafter"/>
</dbReference>
<dbReference type="Pfam" id="PF02752">
    <property type="entry name" value="Arrestin_C"/>
    <property type="match status" value="1"/>
</dbReference>
<dbReference type="PANTHER" id="PTHR11188">
    <property type="entry name" value="ARRESTIN DOMAIN CONTAINING PROTEIN"/>
    <property type="match status" value="1"/>
</dbReference>
<dbReference type="AlphaFoldDB" id="A0A6P7J0D6"/>
<dbReference type="Gene3D" id="2.60.40.640">
    <property type="match status" value="2"/>
</dbReference>
<reference evidence="5" key="1">
    <citation type="submission" date="2025-08" db="UniProtKB">
        <authorList>
            <consortium name="RefSeq"/>
        </authorList>
    </citation>
    <scope>IDENTIFICATION</scope>
</reference>
<evidence type="ECO:0000313" key="4">
    <source>
        <dbReference type="Proteomes" id="UP000515145"/>
    </source>
</evidence>
<dbReference type="InterPro" id="IPR011022">
    <property type="entry name" value="Arrestin_C-like"/>
</dbReference>
<dbReference type="InterPro" id="IPR014752">
    <property type="entry name" value="Arrestin-like_C"/>
</dbReference>
<feature type="compositionally biased region" description="Polar residues" evidence="2">
    <location>
        <begin position="367"/>
        <end position="381"/>
    </location>
</feature>
<keyword evidence="4" id="KW-1185">Reference proteome</keyword>
<feature type="compositionally biased region" description="Pro residues" evidence="2">
    <location>
        <begin position="412"/>
        <end position="427"/>
    </location>
</feature>
<comment type="similarity">
    <text evidence="1">Belongs to the arrestin family.</text>
</comment>
<evidence type="ECO:0000259" key="3">
    <source>
        <dbReference type="SMART" id="SM01017"/>
    </source>
</evidence>
<dbReference type="Proteomes" id="UP000515145">
    <property type="component" value="Chromosome 9"/>
</dbReference>
<dbReference type="GO" id="GO:0005737">
    <property type="term" value="C:cytoplasm"/>
    <property type="evidence" value="ECO:0007669"/>
    <property type="project" value="TreeGrafter"/>
</dbReference>
<evidence type="ECO:0000256" key="2">
    <source>
        <dbReference type="SAM" id="MobiDB-lite"/>
    </source>
</evidence>
<dbReference type="PANTHER" id="PTHR11188:SF135">
    <property type="entry name" value="ARRESTIN DOMAIN CONTAINING 3-LIKE-RELATED"/>
    <property type="match status" value="1"/>
</dbReference>
<protein>
    <submittedName>
        <fullName evidence="5">Arrestin domain-containing protein 3-like</fullName>
    </submittedName>
</protein>
<dbReference type="OrthoDB" id="7785529at2759"/>
<gene>
    <name evidence="5" type="primary">LOC114441426</name>
</gene>
<dbReference type="SUPFAM" id="SSF81296">
    <property type="entry name" value="E set domains"/>
    <property type="match status" value="2"/>
</dbReference>
<dbReference type="InterPro" id="IPR011021">
    <property type="entry name" value="Arrestin-like_N"/>
</dbReference>